<accession>A0ABQ2VFA0</accession>
<dbReference type="EMBL" id="BMRP01000020">
    <property type="protein sequence ID" value="GGU80298.1"/>
    <property type="molecule type" value="Genomic_DNA"/>
</dbReference>
<protein>
    <submittedName>
        <fullName evidence="2">Uncharacterized protein</fullName>
    </submittedName>
</protein>
<dbReference type="Proteomes" id="UP000654471">
    <property type="component" value="Unassembled WGS sequence"/>
</dbReference>
<feature type="region of interest" description="Disordered" evidence="1">
    <location>
        <begin position="1"/>
        <end position="52"/>
    </location>
</feature>
<reference evidence="3" key="1">
    <citation type="journal article" date="2019" name="Int. J. Syst. Evol. Microbiol.">
        <title>The Global Catalogue of Microorganisms (GCM) 10K type strain sequencing project: providing services to taxonomists for standard genome sequencing and annotation.</title>
        <authorList>
            <consortium name="The Broad Institute Genomics Platform"/>
            <consortium name="The Broad Institute Genome Sequencing Center for Infectious Disease"/>
            <person name="Wu L."/>
            <person name="Ma J."/>
        </authorList>
    </citation>
    <scope>NUCLEOTIDE SEQUENCE [LARGE SCALE GENOMIC DNA]</scope>
    <source>
        <strain evidence="3">JCM 3399</strain>
    </source>
</reference>
<comment type="caution">
    <text evidence="2">The sequence shown here is derived from an EMBL/GenBank/DDBJ whole genome shotgun (WGS) entry which is preliminary data.</text>
</comment>
<evidence type="ECO:0000256" key="1">
    <source>
        <dbReference type="SAM" id="MobiDB-lite"/>
    </source>
</evidence>
<evidence type="ECO:0000313" key="3">
    <source>
        <dbReference type="Proteomes" id="UP000654471"/>
    </source>
</evidence>
<keyword evidence="3" id="KW-1185">Reference proteome</keyword>
<organism evidence="2 3">
    <name type="scientific">Streptomyces albospinus</name>
    <dbReference type="NCBI Taxonomy" id="285515"/>
    <lineage>
        <taxon>Bacteria</taxon>
        <taxon>Bacillati</taxon>
        <taxon>Actinomycetota</taxon>
        <taxon>Actinomycetes</taxon>
        <taxon>Kitasatosporales</taxon>
        <taxon>Streptomycetaceae</taxon>
        <taxon>Streptomyces</taxon>
    </lineage>
</organism>
<gene>
    <name evidence="2" type="ORF">GCM10010211_53090</name>
</gene>
<evidence type="ECO:0000313" key="2">
    <source>
        <dbReference type="EMBL" id="GGU80298.1"/>
    </source>
</evidence>
<name>A0ABQ2VFA0_9ACTN</name>
<proteinExistence type="predicted"/>
<feature type="compositionally biased region" description="Low complexity" evidence="1">
    <location>
        <begin position="27"/>
        <end position="37"/>
    </location>
</feature>
<sequence length="52" mass="5622">MDHKAPTCTNDPDLDHLDGTGHPGQERPGIGRNAAGRRAVRRGPQNFTVETT</sequence>